<keyword evidence="5" id="KW-1185">Reference proteome</keyword>
<proteinExistence type="inferred from homology"/>
<dbReference type="PANTHER" id="PTHR43391">
    <property type="entry name" value="RETINOL DEHYDROGENASE-RELATED"/>
    <property type="match status" value="1"/>
</dbReference>
<organism evidence="4 5">
    <name type="scientific">Pseudogemmobacter humi</name>
    <dbReference type="NCBI Taxonomy" id="2483812"/>
    <lineage>
        <taxon>Bacteria</taxon>
        <taxon>Pseudomonadati</taxon>
        <taxon>Pseudomonadota</taxon>
        <taxon>Alphaproteobacteria</taxon>
        <taxon>Rhodobacterales</taxon>
        <taxon>Paracoccaceae</taxon>
        <taxon>Pseudogemmobacter</taxon>
    </lineage>
</organism>
<dbReference type="RefSeq" id="WP_233352066.1">
    <property type="nucleotide sequence ID" value="NZ_UXAW01000022.1"/>
</dbReference>
<dbReference type="InterPro" id="IPR020904">
    <property type="entry name" value="Sc_DH/Rdtase_CS"/>
</dbReference>
<dbReference type="InterPro" id="IPR036291">
    <property type="entry name" value="NAD(P)-bd_dom_sf"/>
</dbReference>
<dbReference type="PRINTS" id="PR00080">
    <property type="entry name" value="SDRFAMILY"/>
</dbReference>
<dbReference type="PRINTS" id="PR00081">
    <property type="entry name" value="GDHRDH"/>
</dbReference>
<name>A0A3P5WSM8_9RHOB</name>
<evidence type="ECO:0000256" key="2">
    <source>
        <dbReference type="ARBA" id="ARBA00023002"/>
    </source>
</evidence>
<comment type="similarity">
    <text evidence="1 3">Belongs to the short-chain dehydrogenases/reductases (SDR) family.</text>
</comment>
<dbReference type="Proteomes" id="UP000277498">
    <property type="component" value="Unassembled WGS sequence"/>
</dbReference>
<evidence type="ECO:0000256" key="3">
    <source>
        <dbReference type="RuleBase" id="RU000363"/>
    </source>
</evidence>
<gene>
    <name evidence="4" type="ORF">XINFAN_00039</name>
</gene>
<keyword evidence="2 4" id="KW-0560">Oxidoreductase</keyword>
<dbReference type="InterPro" id="IPR002347">
    <property type="entry name" value="SDR_fam"/>
</dbReference>
<reference evidence="4 5" key="1">
    <citation type="submission" date="2018-11" db="EMBL/GenBank/DDBJ databases">
        <authorList>
            <person name="Criscuolo A."/>
        </authorList>
    </citation>
    <scope>NUCLEOTIDE SEQUENCE [LARGE SCALE GENOMIC DNA]</scope>
    <source>
        <strain evidence="4">ACIP111625</strain>
    </source>
</reference>
<evidence type="ECO:0000313" key="4">
    <source>
        <dbReference type="EMBL" id="VDC18953.1"/>
    </source>
</evidence>
<dbReference type="Pfam" id="PF00106">
    <property type="entry name" value="adh_short"/>
    <property type="match status" value="1"/>
</dbReference>
<dbReference type="PANTHER" id="PTHR43391:SF94">
    <property type="entry name" value="OXIDOREDUCTASE-RELATED"/>
    <property type="match status" value="1"/>
</dbReference>
<dbReference type="GO" id="GO:0016491">
    <property type="term" value="F:oxidoreductase activity"/>
    <property type="evidence" value="ECO:0007669"/>
    <property type="project" value="UniProtKB-KW"/>
</dbReference>
<dbReference type="EC" id="1.-.-.-" evidence="4"/>
<protein>
    <submittedName>
        <fullName evidence="4">Putative oxidoreductase</fullName>
        <ecNumber evidence="4">1.-.-.-</ecNumber>
    </submittedName>
</protein>
<dbReference type="AlphaFoldDB" id="A0A3P5WSM8"/>
<dbReference type="EMBL" id="UXAW01000022">
    <property type="protein sequence ID" value="VDC18953.1"/>
    <property type="molecule type" value="Genomic_DNA"/>
</dbReference>
<accession>A0A3P5WSM8</accession>
<dbReference type="Gene3D" id="3.40.50.720">
    <property type="entry name" value="NAD(P)-binding Rossmann-like Domain"/>
    <property type="match status" value="1"/>
</dbReference>
<sequence>MLPLDLARPEALAQAVAEIAPGSLDAVICTAALYDPGRIADLEPETTARLVTVNLPGSLDVARLTPPLLRDGGQLVLFGSVAGWFGLPGGQPYSATKAAVNNLAESLRVELAPRVDVRLVCPGFVPTRLTAKNRFAMPAIITPEQAAQAVIRGLQGRAFGIRFPRRFTLAIRLLRALPYALSLRLTARIGVRPPDR</sequence>
<evidence type="ECO:0000313" key="5">
    <source>
        <dbReference type="Proteomes" id="UP000277498"/>
    </source>
</evidence>
<dbReference type="SUPFAM" id="SSF51735">
    <property type="entry name" value="NAD(P)-binding Rossmann-fold domains"/>
    <property type="match status" value="1"/>
</dbReference>
<dbReference type="PROSITE" id="PS00061">
    <property type="entry name" value="ADH_SHORT"/>
    <property type="match status" value="1"/>
</dbReference>
<evidence type="ECO:0000256" key="1">
    <source>
        <dbReference type="ARBA" id="ARBA00006484"/>
    </source>
</evidence>